<dbReference type="Gene3D" id="3.30.420.10">
    <property type="entry name" value="Ribonuclease H-like superfamily/Ribonuclease H"/>
    <property type="match status" value="1"/>
</dbReference>
<gene>
    <name evidence="3" type="ORF">Dsin_018433</name>
</gene>
<dbReference type="InterPro" id="IPR044730">
    <property type="entry name" value="RNase_H-like_dom_plant"/>
</dbReference>
<feature type="domain" description="Reverse transcriptase zinc-binding" evidence="2">
    <location>
        <begin position="130"/>
        <end position="215"/>
    </location>
</feature>
<dbReference type="CDD" id="cd06222">
    <property type="entry name" value="RNase_H_like"/>
    <property type="match status" value="1"/>
</dbReference>
<evidence type="ECO:0008006" key="5">
    <source>
        <dbReference type="Google" id="ProtNLM"/>
    </source>
</evidence>
<organism evidence="3 4">
    <name type="scientific">Dipteronia sinensis</name>
    <dbReference type="NCBI Taxonomy" id="43782"/>
    <lineage>
        <taxon>Eukaryota</taxon>
        <taxon>Viridiplantae</taxon>
        <taxon>Streptophyta</taxon>
        <taxon>Embryophyta</taxon>
        <taxon>Tracheophyta</taxon>
        <taxon>Spermatophyta</taxon>
        <taxon>Magnoliopsida</taxon>
        <taxon>eudicotyledons</taxon>
        <taxon>Gunneridae</taxon>
        <taxon>Pentapetalae</taxon>
        <taxon>rosids</taxon>
        <taxon>malvids</taxon>
        <taxon>Sapindales</taxon>
        <taxon>Sapindaceae</taxon>
        <taxon>Hippocastanoideae</taxon>
        <taxon>Acereae</taxon>
        <taxon>Dipteronia</taxon>
    </lineage>
</organism>
<dbReference type="GO" id="GO:0003676">
    <property type="term" value="F:nucleic acid binding"/>
    <property type="evidence" value="ECO:0007669"/>
    <property type="project" value="InterPro"/>
</dbReference>
<sequence length="432" mass="49420">MLRVKYCKDDVIASSDGSSCSNTWRWFSLGARLLKKGMKWRVGNGDSIKFWTNAWVPNFSPLLVHAILPLSIEQVHENVADYLMSSEWKVHKLIGVLPWGVIQSILSIHVDINHGVPDKAIWGLSKNGDFSVRSAYELHFEKDDVPLWEWSFIWKLNLPPKVSHFLWILLHGKLLTNDHRAIEGLTMDISCDRCKAGCENVEHVFRGCNGVIDIWEDIWKGVSKNVLFNAEWKDWLLQNLKRNRIVINKWSNYLIFAVALWFIWKGRCEHVFNANFKLPTSLGKVILTYVVDWFSSTNTLDKGVFRDDNYNWLGGFAMNKGVGSAIEAEMSGIFEGKSLAWKAGYKKLVIETDSMSAVHLLNATLPQNHHLFSIAQACRNFMEEDWSCLICHGYRESNRVAGSLANLGHSLDLGTSVFERPPPRFPFFSMKI</sequence>
<feature type="domain" description="RNase H type-1" evidence="1">
    <location>
        <begin position="303"/>
        <end position="407"/>
    </location>
</feature>
<dbReference type="SUPFAM" id="SSF53098">
    <property type="entry name" value="Ribonuclease H-like"/>
    <property type="match status" value="1"/>
</dbReference>
<dbReference type="Proteomes" id="UP001281410">
    <property type="component" value="Unassembled WGS sequence"/>
</dbReference>
<evidence type="ECO:0000313" key="4">
    <source>
        <dbReference type="Proteomes" id="UP001281410"/>
    </source>
</evidence>
<proteinExistence type="predicted"/>
<comment type="caution">
    <text evidence="3">The sequence shown here is derived from an EMBL/GenBank/DDBJ whole genome shotgun (WGS) entry which is preliminary data.</text>
</comment>
<dbReference type="InterPro" id="IPR026960">
    <property type="entry name" value="RVT-Znf"/>
</dbReference>
<dbReference type="AlphaFoldDB" id="A0AAE0E1L6"/>
<keyword evidence="4" id="KW-1185">Reference proteome</keyword>
<accession>A0AAE0E1L6</accession>
<evidence type="ECO:0000313" key="3">
    <source>
        <dbReference type="EMBL" id="KAK3204387.1"/>
    </source>
</evidence>
<dbReference type="GO" id="GO:0004523">
    <property type="term" value="F:RNA-DNA hybrid ribonuclease activity"/>
    <property type="evidence" value="ECO:0007669"/>
    <property type="project" value="InterPro"/>
</dbReference>
<dbReference type="InterPro" id="IPR036397">
    <property type="entry name" value="RNaseH_sf"/>
</dbReference>
<dbReference type="PANTHER" id="PTHR47723:SF19">
    <property type="entry name" value="POLYNUCLEOTIDYL TRANSFERASE, RIBONUCLEASE H-LIKE SUPERFAMILY PROTEIN"/>
    <property type="match status" value="1"/>
</dbReference>
<name>A0AAE0E1L6_9ROSI</name>
<dbReference type="InterPro" id="IPR002156">
    <property type="entry name" value="RNaseH_domain"/>
</dbReference>
<reference evidence="3" key="1">
    <citation type="journal article" date="2023" name="Plant J.">
        <title>Genome sequences and population genomics provide insights into the demographic history, inbreeding, and mutation load of two 'living fossil' tree species of Dipteronia.</title>
        <authorList>
            <person name="Feng Y."/>
            <person name="Comes H.P."/>
            <person name="Chen J."/>
            <person name="Zhu S."/>
            <person name="Lu R."/>
            <person name="Zhang X."/>
            <person name="Li P."/>
            <person name="Qiu J."/>
            <person name="Olsen K.M."/>
            <person name="Qiu Y."/>
        </authorList>
    </citation>
    <scope>NUCLEOTIDE SEQUENCE</scope>
    <source>
        <strain evidence="3">NBL</strain>
    </source>
</reference>
<dbReference type="Pfam" id="PF13966">
    <property type="entry name" value="zf-RVT"/>
    <property type="match status" value="1"/>
</dbReference>
<dbReference type="EMBL" id="JANJYJ010000006">
    <property type="protein sequence ID" value="KAK3204387.1"/>
    <property type="molecule type" value="Genomic_DNA"/>
</dbReference>
<dbReference type="PANTHER" id="PTHR47723">
    <property type="entry name" value="OS05G0353850 PROTEIN"/>
    <property type="match status" value="1"/>
</dbReference>
<dbReference type="InterPro" id="IPR012337">
    <property type="entry name" value="RNaseH-like_sf"/>
</dbReference>
<protein>
    <recommendedName>
        <fullName evidence="5">Reverse transcriptase zinc-binding domain-containing protein</fullName>
    </recommendedName>
</protein>
<dbReference type="InterPro" id="IPR053151">
    <property type="entry name" value="RNase_H-like"/>
</dbReference>
<evidence type="ECO:0000259" key="2">
    <source>
        <dbReference type="Pfam" id="PF13966"/>
    </source>
</evidence>
<dbReference type="Pfam" id="PF13456">
    <property type="entry name" value="RVT_3"/>
    <property type="match status" value="1"/>
</dbReference>
<evidence type="ECO:0000259" key="1">
    <source>
        <dbReference type="Pfam" id="PF13456"/>
    </source>
</evidence>